<organism evidence="2 3">
    <name type="scientific">Drosophila lebanonensis</name>
    <name type="common">Fruit fly</name>
    <name type="synonym">Scaptodrosophila lebanonensis</name>
    <dbReference type="NCBI Taxonomy" id="7225"/>
    <lineage>
        <taxon>Eukaryota</taxon>
        <taxon>Metazoa</taxon>
        <taxon>Ecdysozoa</taxon>
        <taxon>Arthropoda</taxon>
        <taxon>Hexapoda</taxon>
        <taxon>Insecta</taxon>
        <taxon>Pterygota</taxon>
        <taxon>Neoptera</taxon>
        <taxon>Endopterygota</taxon>
        <taxon>Diptera</taxon>
        <taxon>Brachycera</taxon>
        <taxon>Muscomorpha</taxon>
        <taxon>Ephydroidea</taxon>
        <taxon>Drosophilidae</taxon>
        <taxon>Scaptodrosophila</taxon>
    </lineage>
</organism>
<feature type="transmembrane region" description="Helical" evidence="1">
    <location>
        <begin position="43"/>
        <end position="63"/>
    </location>
</feature>
<evidence type="ECO:0000313" key="3">
    <source>
        <dbReference type="RefSeq" id="XP_030387769.1"/>
    </source>
</evidence>
<gene>
    <name evidence="3" type="primary">LOC115634276</name>
</gene>
<keyword evidence="2" id="KW-1185">Reference proteome</keyword>
<accession>A0A6J2UHE5</accession>
<feature type="transmembrane region" description="Helical" evidence="1">
    <location>
        <begin position="12"/>
        <end position="36"/>
    </location>
</feature>
<dbReference type="RefSeq" id="XP_030387769.1">
    <property type="nucleotide sequence ID" value="XM_030531909.1"/>
</dbReference>
<keyword evidence="1" id="KW-0812">Transmembrane</keyword>
<dbReference type="GeneID" id="115634276"/>
<reference evidence="3" key="1">
    <citation type="submission" date="2025-08" db="UniProtKB">
        <authorList>
            <consortium name="RefSeq"/>
        </authorList>
    </citation>
    <scope>IDENTIFICATION</scope>
    <source>
        <strain evidence="3">11010-0011.00</strain>
        <tissue evidence="3">Whole body</tissue>
    </source>
</reference>
<evidence type="ECO:0000256" key="1">
    <source>
        <dbReference type="SAM" id="Phobius"/>
    </source>
</evidence>
<feature type="transmembrane region" description="Helical" evidence="1">
    <location>
        <begin position="75"/>
        <end position="96"/>
    </location>
</feature>
<evidence type="ECO:0000313" key="2">
    <source>
        <dbReference type="Proteomes" id="UP000504634"/>
    </source>
</evidence>
<sequence length="103" mass="11731">MYELKNSGVADTSGAIILGSAFLIGAGSALALLLGALIEKKELIIVFLVMQFVVNTVELFYIILALMHGMEYNKFVFYVLPLFLLIYIIIVAYSYFRYIWEEY</sequence>
<protein>
    <submittedName>
        <fullName evidence="3">Uncharacterized protein LOC115634276</fullName>
    </submittedName>
</protein>
<keyword evidence="1" id="KW-0472">Membrane</keyword>
<dbReference type="Proteomes" id="UP000504634">
    <property type="component" value="Unplaced"/>
</dbReference>
<keyword evidence="1" id="KW-1133">Transmembrane helix</keyword>
<dbReference type="OrthoDB" id="7859875at2759"/>
<dbReference type="AlphaFoldDB" id="A0A6J2UHE5"/>
<name>A0A6J2UHE5_DROLE</name>
<proteinExistence type="predicted"/>